<dbReference type="Proteomes" id="UP000248480">
    <property type="component" value="Unplaced"/>
</dbReference>
<organism evidence="4 5">
    <name type="scientific">Trichechus manatus latirostris</name>
    <name type="common">Florida manatee</name>
    <dbReference type="NCBI Taxonomy" id="127582"/>
    <lineage>
        <taxon>Eukaryota</taxon>
        <taxon>Metazoa</taxon>
        <taxon>Chordata</taxon>
        <taxon>Craniata</taxon>
        <taxon>Vertebrata</taxon>
        <taxon>Euteleostomi</taxon>
        <taxon>Mammalia</taxon>
        <taxon>Eutheria</taxon>
        <taxon>Afrotheria</taxon>
        <taxon>Sirenia</taxon>
        <taxon>Trichechidae</taxon>
        <taxon>Trichechus</taxon>
    </lineage>
</organism>
<dbReference type="OrthoDB" id="433738at2759"/>
<dbReference type="InterPro" id="IPR019734">
    <property type="entry name" value="TPR_rpt"/>
</dbReference>
<evidence type="ECO:0000256" key="2">
    <source>
        <dbReference type="ARBA" id="ARBA00022803"/>
    </source>
</evidence>
<dbReference type="PANTHER" id="PTHR11242:SF13">
    <property type="entry name" value="TETRATRICOPEPTIDE REPEAT PROTEIN 9B"/>
    <property type="match status" value="1"/>
</dbReference>
<sequence>MGTVGELRMPVPGMRNAATMLSGFQIFIQVKLKEQRRLVENTEVECYDCLTACLLQSELVNYERVREYCLKVLEKQQGNFKATYRAGIAFYHLGDYPRALRYLQEARSREPTDTNVLRYIQLTQLKMNRCGLQREDSGAGARTRDVTG</sequence>
<dbReference type="AlphaFoldDB" id="A0A2Y9ECA8"/>
<dbReference type="GeneID" id="101358650"/>
<evidence type="ECO:0000313" key="4">
    <source>
        <dbReference type="Proteomes" id="UP000248480"/>
    </source>
</evidence>
<evidence type="ECO:0000256" key="3">
    <source>
        <dbReference type="PROSITE-ProRule" id="PRU00339"/>
    </source>
</evidence>
<name>A0A2Y9ECA8_TRIMA</name>
<gene>
    <name evidence="5" type="primary">TTC9B</name>
</gene>
<dbReference type="InterPro" id="IPR039663">
    <property type="entry name" value="AIP/AIPL1/TTC9"/>
</dbReference>
<keyword evidence="1" id="KW-0677">Repeat</keyword>
<dbReference type="STRING" id="127582.A0A2Y9ECA8"/>
<proteinExistence type="predicted"/>
<dbReference type="PROSITE" id="PS50005">
    <property type="entry name" value="TPR"/>
    <property type="match status" value="1"/>
</dbReference>
<evidence type="ECO:0000313" key="5">
    <source>
        <dbReference type="RefSeq" id="XP_004390926.1"/>
    </source>
</evidence>
<dbReference type="SUPFAM" id="SSF48452">
    <property type="entry name" value="TPR-like"/>
    <property type="match status" value="1"/>
</dbReference>
<evidence type="ECO:0000256" key="1">
    <source>
        <dbReference type="ARBA" id="ARBA00022737"/>
    </source>
</evidence>
<dbReference type="KEGG" id="tmu:101358650"/>
<dbReference type="Gene3D" id="1.25.40.10">
    <property type="entry name" value="Tetratricopeptide repeat domain"/>
    <property type="match status" value="1"/>
</dbReference>
<dbReference type="RefSeq" id="XP_004390926.1">
    <property type="nucleotide sequence ID" value="XM_004390869.1"/>
</dbReference>
<dbReference type="CTD" id="148014"/>
<accession>A0A2Y9ECA8</accession>
<protein>
    <submittedName>
        <fullName evidence="5">Tetratricopeptide repeat protein 9B</fullName>
    </submittedName>
</protein>
<feature type="repeat" description="TPR" evidence="3">
    <location>
        <begin position="80"/>
        <end position="113"/>
    </location>
</feature>
<dbReference type="PANTHER" id="PTHR11242">
    <property type="entry name" value="ARYL HYDROCARBON RECEPTOR INTERACTING PROTEIN RELATED"/>
    <property type="match status" value="1"/>
</dbReference>
<keyword evidence="2 3" id="KW-0802">TPR repeat</keyword>
<keyword evidence="4" id="KW-1185">Reference proteome</keyword>
<dbReference type="InterPro" id="IPR011990">
    <property type="entry name" value="TPR-like_helical_dom_sf"/>
</dbReference>
<dbReference type="InParanoid" id="A0A2Y9ECA8"/>
<reference evidence="5" key="1">
    <citation type="submission" date="2025-08" db="UniProtKB">
        <authorList>
            <consortium name="RefSeq"/>
        </authorList>
    </citation>
    <scope>IDENTIFICATION</scope>
</reference>